<keyword evidence="1" id="KW-0004">4Fe-4S</keyword>
<evidence type="ECO:0000313" key="6">
    <source>
        <dbReference type="EMBL" id="TWH82310.1"/>
    </source>
</evidence>
<evidence type="ECO:0000256" key="2">
    <source>
        <dbReference type="ARBA" id="ARBA00022723"/>
    </source>
</evidence>
<dbReference type="PANTHER" id="PTHR40072:SF1">
    <property type="entry name" value="MOLYBDOPTERIN-GUANINE DINUCLEOTIDE BIOSYNTHESIS ADAPTER PROTEIN"/>
    <property type="match status" value="1"/>
</dbReference>
<dbReference type="GO" id="GO:0051539">
    <property type="term" value="F:4 iron, 4 sulfur cluster binding"/>
    <property type="evidence" value="ECO:0007669"/>
    <property type="project" value="UniProtKB-KW"/>
</dbReference>
<comment type="caution">
    <text evidence="6">The sequence shown here is derived from an EMBL/GenBank/DDBJ whole genome shotgun (WGS) entry which is preliminary data.</text>
</comment>
<organism evidence="6 7">
    <name type="scientific">Sedimentibacter saalensis</name>
    <dbReference type="NCBI Taxonomy" id="130788"/>
    <lineage>
        <taxon>Bacteria</taxon>
        <taxon>Bacillati</taxon>
        <taxon>Bacillota</taxon>
        <taxon>Tissierellia</taxon>
        <taxon>Sedimentibacter</taxon>
    </lineage>
</organism>
<reference evidence="6 7" key="1">
    <citation type="submission" date="2019-07" db="EMBL/GenBank/DDBJ databases">
        <title>Genomic Encyclopedia of Type Strains, Phase I: the one thousand microbial genomes (KMG-I) project.</title>
        <authorList>
            <person name="Kyrpides N."/>
        </authorList>
    </citation>
    <scope>NUCLEOTIDE SEQUENCE [LARGE SCALE GENOMIC DNA]</scope>
    <source>
        <strain evidence="6 7">DSM 13558</strain>
    </source>
</reference>
<dbReference type="PROSITE" id="PS51656">
    <property type="entry name" value="4FE4S"/>
    <property type="match status" value="1"/>
</dbReference>
<evidence type="ECO:0000256" key="3">
    <source>
        <dbReference type="ARBA" id="ARBA00023004"/>
    </source>
</evidence>
<dbReference type="Gene3D" id="3.40.50.300">
    <property type="entry name" value="P-loop containing nucleotide triphosphate hydrolases"/>
    <property type="match status" value="1"/>
</dbReference>
<dbReference type="InterPro" id="IPR052539">
    <property type="entry name" value="MGD_biosynthesis_adapter"/>
</dbReference>
<feature type="domain" description="4Fe-4S" evidence="5">
    <location>
        <begin position="151"/>
        <end position="213"/>
    </location>
</feature>
<proteinExistence type="predicted"/>
<dbReference type="EMBL" id="VLKH01000002">
    <property type="protein sequence ID" value="TWH82310.1"/>
    <property type="molecule type" value="Genomic_DNA"/>
</dbReference>
<dbReference type="Pfam" id="PF03205">
    <property type="entry name" value="MobB"/>
    <property type="match status" value="1"/>
</dbReference>
<dbReference type="GO" id="GO:0046872">
    <property type="term" value="F:metal ion binding"/>
    <property type="evidence" value="ECO:0007669"/>
    <property type="project" value="UniProtKB-KW"/>
</dbReference>
<dbReference type="GO" id="GO:0006777">
    <property type="term" value="P:Mo-molybdopterin cofactor biosynthetic process"/>
    <property type="evidence" value="ECO:0007669"/>
    <property type="project" value="InterPro"/>
</dbReference>
<dbReference type="Proteomes" id="UP000315343">
    <property type="component" value="Unassembled WGS sequence"/>
</dbReference>
<dbReference type="PANTHER" id="PTHR40072">
    <property type="entry name" value="MOLYBDOPTERIN-GUANINE DINUCLEOTIDE BIOSYNTHESIS ADAPTER PROTEIN-RELATED"/>
    <property type="match status" value="1"/>
</dbReference>
<dbReference type="NCBIfam" id="TIGR00176">
    <property type="entry name" value="mobB"/>
    <property type="match status" value="1"/>
</dbReference>
<dbReference type="AlphaFoldDB" id="A0A562JGN7"/>
<keyword evidence="3" id="KW-0408">Iron</keyword>
<keyword evidence="7" id="KW-1185">Reference proteome</keyword>
<name>A0A562JGN7_9FIRM</name>
<dbReference type="OrthoDB" id="9786803at2"/>
<protein>
    <submittedName>
        <fullName evidence="6">Molybdopterin-guanine dinucleotide biosynthesis protein B</fullName>
    </submittedName>
</protein>
<dbReference type="GO" id="GO:0005525">
    <property type="term" value="F:GTP binding"/>
    <property type="evidence" value="ECO:0007669"/>
    <property type="project" value="InterPro"/>
</dbReference>
<accession>A0A562JGN7</accession>
<keyword evidence="2" id="KW-0479">Metal-binding</keyword>
<sequence>MKVFSVIGISKSGKTTTIENIIKELVKRNYSVGTVKEIHFHNFKMDMDGTNTDRHKKAGSSLIAARGANETNIMYQRKLNLNEILDFYSHDFVILEGVRGTWAPTIVTAHDVQGIEDRISETTFAFSGVISGNLSEYKGIPAINSLTEIEKLVDLIEEKVFERLPDMKDECCMKCGHTCKELSSLILKGEKSRTDCVLREQNVILKVNGKEITMVPFVQKILQNSVEAVAGELDGYSVNGNIELLIKR</sequence>
<dbReference type="InterPro" id="IPR027417">
    <property type="entry name" value="P-loop_NTPase"/>
</dbReference>
<evidence type="ECO:0000259" key="5">
    <source>
        <dbReference type="PROSITE" id="PS51656"/>
    </source>
</evidence>
<evidence type="ECO:0000256" key="1">
    <source>
        <dbReference type="ARBA" id="ARBA00022485"/>
    </source>
</evidence>
<evidence type="ECO:0000313" key="7">
    <source>
        <dbReference type="Proteomes" id="UP000315343"/>
    </source>
</evidence>
<dbReference type="SUPFAM" id="SSF52540">
    <property type="entry name" value="P-loop containing nucleoside triphosphate hydrolases"/>
    <property type="match status" value="1"/>
</dbReference>
<keyword evidence="4" id="KW-0411">Iron-sulfur</keyword>
<dbReference type="RefSeq" id="WP_145079804.1">
    <property type="nucleotide sequence ID" value="NZ_JBCFAR010000001.1"/>
</dbReference>
<evidence type="ECO:0000256" key="4">
    <source>
        <dbReference type="ARBA" id="ARBA00023014"/>
    </source>
</evidence>
<dbReference type="InterPro" id="IPR007202">
    <property type="entry name" value="4Fe-4S_dom"/>
</dbReference>
<dbReference type="InterPro" id="IPR004435">
    <property type="entry name" value="MobB_dom"/>
</dbReference>
<gene>
    <name evidence="6" type="ORF">LY60_00608</name>
</gene>